<gene>
    <name evidence="1" type="ORF">R9Z33_16695</name>
</gene>
<proteinExistence type="predicted"/>
<dbReference type="Proteomes" id="UP001305521">
    <property type="component" value="Chromosome"/>
</dbReference>
<accession>A0ABZ0PE95</accession>
<evidence type="ECO:0000313" key="2">
    <source>
        <dbReference type="Proteomes" id="UP001305521"/>
    </source>
</evidence>
<sequence length="189" mass="20078">MIDPALIARRRAFSRKPYATLSDVGLDGEYVSPLQILAASPSGPVLIAYHWLDAATARKKAACLRNLGYLPTLNFNKVVDAALRIGGLTRADVYMTQAFHLLPAKRSAAIPAGDVDASFAAITRYELQGRRVIALGTAAARACKRGGVTPEQIVMHPSARGLSFDAKANVLASAILKLTVPAKALEKGI</sequence>
<dbReference type="RefSeq" id="WP_318647699.1">
    <property type="nucleotide sequence ID" value="NZ_CP137852.1"/>
</dbReference>
<reference evidence="1 2" key="1">
    <citation type="submission" date="2023-11" db="EMBL/GenBank/DDBJ databases">
        <title>Arctic aerobic anoxygenic photoheterotroph Sediminicoccus rosea KRV36 adapts its photosynthesis to long days of polar summer.</title>
        <authorList>
            <person name="Tomasch J."/>
            <person name="Kopejtka K."/>
            <person name="Bily T."/>
            <person name="Gardiner A.T."/>
            <person name="Gardian Z."/>
            <person name="Shivaramu S."/>
            <person name="Koblizek M."/>
            <person name="Engelhardt F."/>
            <person name="Kaftan D."/>
        </authorList>
    </citation>
    <scope>NUCLEOTIDE SEQUENCE [LARGE SCALE GENOMIC DNA]</scope>
    <source>
        <strain evidence="1 2">R-30</strain>
    </source>
</reference>
<organism evidence="1 2">
    <name type="scientific">Sediminicoccus rosea</name>
    <dbReference type="NCBI Taxonomy" id="1225128"/>
    <lineage>
        <taxon>Bacteria</taxon>
        <taxon>Pseudomonadati</taxon>
        <taxon>Pseudomonadota</taxon>
        <taxon>Alphaproteobacteria</taxon>
        <taxon>Acetobacterales</taxon>
        <taxon>Roseomonadaceae</taxon>
        <taxon>Sediminicoccus</taxon>
    </lineage>
</organism>
<keyword evidence="2" id="KW-1185">Reference proteome</keyword>
<name>A0ABZ0PE95_9PROT</name>
<evidence type="ECO:0000313" key="1">
    <source>
        <dbReference type="EMBL" id="WPB83742.1"/>
    </source>
</evidence>
<protein>
    <submittedName>
        <fullName evidence="1">Uncharacterized protein</fullName>
    </submittedName>
</protein>
<dbReference type="EMBL" id="CP137852">
    <property type="protein sequence ID" value="WPB83742.1"/>
    <property type="molecule type" value="Genomic_DNA"/>
</dbReference>